<dbReference type="RefSeq" id="WP_057818445.1">
    <property type="nucleotide sequence ID" value="NZ_AZEC01000002.1"/>
</dbReference>
<dbReference type="PATRIC" id="fig|1423792.3.peg.1507"/>
<dbReference type="PANTHER" id="PTHR10438">
    <property type="entry name" value="THIOREDOXIN"/>
    <property type="match status" value="1"/>
</dbReference>
<name>A0A0R1N9E9_9LACO</name>
<protein>
    <recommendedName>
        <fullName evidence="1">Thioredoxin domain-containing protein</fullName>
    </recommendedName>
</protein>
<evidence type="ECO:0000259" key="1">
    <source>
        <dbReference type="PROSITE" id="PS51352"/>
    </source>
</evidence>
<dbReference type="Gene3D" id="3.40.30.10">
    <property type="entry name" value="Glutaredoxin"/>
    <property type="match status" value="1"/>
</dbReference>
<evidence type="ECO:0000313" key="2">
    <source>
        <dbReference type="EMBL" id="KRL14322.1"/>
    </source>
</evidence>
<gene>
    <name evidence="2" type="ORF">FD09_GL001491</name>
</gene>
<dbReference type="CDD" id="cd02947">
    <property type="entry name" value="TRX_family"/>
    <property type="match status" value="1"/>
</dbReference>
<keyword evidence="3" id="KW-1185">Reference proteome</keyword>
<dbReference type="PROSITE" id="PS51352">
    <property type="entry name" value="THIOREDOXIN_2"/>
    <property type="match status" value="1"/>
</dbReference>
<dbReference type="STRING" id="1423792.FD09_GL001491"/>
<dbReference type="AlphaFoldDB" id="A0A0R1N9E9"/>
<accession>A0A0R1N9E9</accession>
<feature type="domain" description="Thioredoxin" evidence="1">
    <location>
        <begin position="1"/>
        <end position="107"/>
    </location>
</feature>
<dbReference type="InterPro" id="IPR050620">
    <property type="entry name" value="Thioredoxin_H-type-like"/>
</dbReference>
<evidence type="ECO:0000313" key="3">
    <source>
        <dbReference type="Proteomes" id="UP000051330"/>
    </source>
</evidence>
<reference evidence="2 3" key="1">
    <citation type="journal article" date="2015" name="Genome Announc.">
        <title>Expanding the biotechnology potential of lactobacilli through comparative genomics of 213 strains and associated genera.</title>
        <authorList>
            <person name="Sun Z."/>
            <person name="Harris H.M."/>
            <person name="McCann A."/>
            <person name="Guo C."/>
            <person name="Argimon S."/>
            <person name="Zhang W."/>
            <person name="Yang X."/>
            <person name="Jeffery I.B."/>
            <person name="Cooney J.C."/>
            <person name="Kagawa T.F."/>
            <person name="Liu W."/>
            <person name="Song Y."/>
            <person name="Salvetti E."/>
            <person name="Wrobel A."/>
            <person name="Rasinkangas P."/>
            <person name="Parkhill J."/>
            <person name="Rea M.C."/>
            <person name="O'Sullivan O."/>
            <person name="Ritari J."/>
            <person name="Douillard F.P."/>
            <person name="Paul Ross R."/>
            <person name="Yang R."/>
            <person name="Briner A.E."/>
            <person name="Felis G.E."/>
            <person name="de Vos W.M."/>
            <person name="Barrangou R."/>
            <person name="Klaenhammer T.R."/>
            <person name="Caufield P.W."/>
            <person name="Cui Y."/>
            <person name="Zhang H."/>
            <person name="O'Toole P.W."/>
        </authorList>
    </citation>
    <scope>NUCLEOTIDE SEQUENCE [LARGE SCALE GENOMIC DNA]</scope>
    <source>
        <strain evidence="2 3">DSM 12744</strain>
    </source>
</reference>
<dbReference type="EMBL" id="AZEC01000002">
    <property type="protein sequence ID" value="KRL14322.1"/>
    <property type="molecule type" value="Genomic_DNA"/>
</dbReference>
<dbReference type="InterPro" id="IPR013766">
    <property type="entry name" value="Thioredoxin_domain"/>
</dbReference>
<comment type="caution">
    <text evidence="2">The sequence shown here is derived from an EMBL/GenBank/DDBJ whole genome shotgun (WGS) entry which is preliminary data.</text>
</comment>
<organism evidence="2 3">
    <name type="scientific">Schleiferilactobacillus perolens DSM 12744</name>
    <dbReference type="NCBI Taxonomy" id="1423792"/>
    <lineage>
        <taxon>Bacteria</taxon>
        <taxon>Bacillati</taxon>
        <taxon>Bacillota</taxon>
        <taxon>Bacilli</taxon>
        <taxon>Lactobacillales</taxon>
        <taxon>Lactobacillaceae</taxon>
        <taxon>Schleiferilactobacillus</taxon>
    </lineage>
</organism>
<sequence>MKSLAEMDDQQLQNVTAQGKHMLFFDAAWCGDCRFIKPQMPAIEKEYADWQFVEVDRDKFLDLAKDMDVFGIPSFVAIKDGQEVGRFVNKDRKTKKQIEAFIDNLPA</sequence>
<proteinExistence type="predicted"/>
<dbReference type="SUPFAM" id="SSF52833">
    <property type="entry name" value="Thioredoxin-like"/>
    <property type="match status" value="1"/>
</dbReference>
<dbReference type="Proteomes" id="UP000051330">
    <property type="component" value="Unassembled WGS sequence"/>
</dbReference>
<dbReference type="Pfam" id="PF00085">
    <property type="entry name" value="Thioredoxin"/>
    <property type="match status" value="1"/>
</dbReference>
<dbReference type="PANTHER" id="PTHR10438:SF468">
    <property type="entry name" value="THIOREDOXIN-1-RELATED"/>
    <property type="match status" value="1"/>
</dbReference>
<dbReference type="OrthoDB" id="7629852at2"/>
<dbReference type="InterPro" id="IPR036249">
    <property type="entry name" value="Thioredoxin-like_sf"/>
</dbReference>